<feature type="transmembrane region" description="Helical" evidence="1">
    <location>
        <begin position="146"/>
        <end position="167"/>
    </location>
</feature>
<feature type="transmembrane region" description="Helical" evidence="1">
    <location>
        <begin position="123"/>
        <end position="140"/>
    </location>
</feature>
<dbReference type="SUPFAM" id="SSF103481">
    <property type="entry name" value="Multidrug resistance efflux transporter EmrE"/>
    <property type="match status" value="2"/>
</dbReference>
<dbReference type="AlphaFoldDB" id="A0A1L0AJ24"/>
<accession>A0A1L0AJ24</accession>
<reference evidence="3 4" key="1">
    <citation type="submission" date="2016-11" db="EMBL/GenBank/DDBJ databases">
        <authorList>
            <person name="Jaros S."/>
            <person name="Januszkiewicz K."/>
            <person name="Wedrychowicz H."/>
        </authorList>
    </citation>
    <scope>NUCLEOTIDE SEQUENCE [LARGE SCALE GENOMIC DNA]</scope>
    <source>
        <strain evidence="3">NVI 5450</strain>
    </source>
</reference>
<keyword evidence="1" id="KW-1133">Transmembrane helix</keyword>
<dbReference type="InterPro" id="IPR037185">
    <property type="entry name" value="EmrE-like"/>
</dbReference>
<feature type="transmembrane region" description="Helical" evidence="1">
    <location>
        <begin position="207"/>
        <end position="229"/>
    </location>
</feature>
<feature type="transmembrane region" description="Helical" evidence="1">
    <location>
        <begin position="92"/>
        <end position="111"/>
    </location>
</feature>
<feature type="transmembrane region" description="Helical" evidence="1">
    <location>
        <begin position="236"/>
        <end position="256"/>
    </location>
</feature>
<dbReference type="InterPro" id="IPR000620">
    <property type="entry name" value="EamA_dom"/>
</dbReference>
<feature type="domain" description="EamA" evidence="2">
    <location>
        <begin position="148"/>
        <end position="277"/>
    </location>
</feature>
<feature type="transmembrane region" description="Helical" evidence="1">
    <location>
        <begin position="262"/>
        <end position="280"/>
    </location>
</feature>
<sequence length="285" mass="30906">MEQHKQGLWALHSATLLLGGTTLFSKLIPLSALDITIIRCVIASTVLCLLLKITKQPLRLNKLSDYGWAVLLAALVGAHSVTFFLGMQLSTIAIGLIAFYTYPVMTVFLEPLFNREKIQGQDIISALVVLIGISLLVPELSLENDVTLGIISGISSAFLFTLRNILYKRKLSHYSGPHTMFYQTLLTACMLSPFLGVDLAGINNDSWTLLVVLGICFTAMPHTLLVTALRYLKAKTVGLISCLQPLYGSLLAIPFLGEIPNAATITGGVLVVSAALFETWNAGKK</sequence>
<evidence type="ECO:0000256" key="1">
    <source>
        <dbReference type="SAM" id="Phobius"/>
    </source>
</evidence>
<dbReference type="PANTHER" id="PTHR22911">
    <property type="entry name" value="ACYL-MALONYL CONDENSING ENZYME-RELATED"/>
    <property type="match status" value="1"/>
</dbReference>
<name>A0A1L0AJ24_9GAMM</name>
<evidence type="ECO:0000259" key="2">
    <source>
        <dbReference type="Pfam" id="PF00892"/>
    </source>
</evidence>
<evidence type="ECO:0000313" key="3">
    <source>
        <dbReference type="EMBL" id="SGY81918.1"/>
    </source>
</evidence>
<feature type="transmembrane region" description="Helical" evidence="1">
    <location>
        <begin position="35"/>
        <end position="54"/>
    </location>
</feature>
<organism evidence="3 4">
    <name type="scientific">Moritella viscosa</name>
    <dbReference type="NCBI Taxonomy" id="80854"/>
    <lineage>
        <taxon>Bacteria</taxon>
        <taxon>Pseudomonadati</taxon>
        <taxon>Pseudomonadota</taxon>
        <taxon>Gammaproteobacteria</taxon>
        <taxon>Alteromonadales</taxon>
        <taxon>Moritellaceae</taxon>
        <taxon>Moritella</taxon>
    </lineage>
</organism>
<feature type="transmembrane region" description="Helical" evidence="1">
    <location>
        <begin position="179"/>
        <end position="201"/>
    </location>
</feature>
<dbReference type="OrthoDB" id="9150437at2"/>
<feature type="transmembrane region" description="Helical" evidence="1">
    <location>
        <begin position="66"/>
        <end position="86"/>
    </location>
</feature>
<proteinExistence type="predicted"/>
<dbReference type="EMBL" id="FPLD01000004">
    <property type="protein sequence ID" value="SGY81918.1"/>
    <property type="molecule type" value="Genomic_DNA"/>
</dbReference>
<dbReference type="Proteomes" id="UP000183794">
    <property type="component" value="Unassembled WGS sequence"/>
</dbReference>
<dbReference type="GO" id="GO:0016020">
    <property type="term" value="C:membrane"/>
    <property type="evidence" value="ECO:0007669"/>
    <property type="project" value="InterPro"/>
</dbReference>
<feature type="domain" description="EamA" evidence="2">
    <location>
        <begin position="7"/>
        <end position="136"/>
    </location>
</feature>
<gene>
    <name evidence="3" type="ORF">NVI5450_0088</name>
</gene>
<keyword evidence="1" id="KW-0472">Membrane</keyword>
<keyword evidence="1" id="KW-0812">Transmembrane</keyword>
<dbReference type="RefSeq" id="WP_075517893.1">
    <property type="nucleotide sequence ID" value="NZ_FPLD01000004.1"/>
</dbReference>
<evidence type="ECO:0000313" key="4">
    <source>
        <dbReference type="Proteomes" id="UP000183794"/>
    </source>
</evidence>
<protein>
    <submittedName>
        <fullName evidence="3">Putative permease</fullName>
    </submittedName>
</protein>
<dbReference type="Pfam" id="PF00892">
    <property type="entry name" value="EamA"/>
    <property type="match status" value="2"/>
</dbReference>